<dbReference type="PANTHER" id="PTHR30033:SF1">
    <property type="entry name" value="FLAGELLAR HOOK-ASSOCIATED PROTEIN 1"/>
    <property type="match status" value="1"/>
</dbReference>
<keyword evidence="9" id="KW-0969">Cilium</keyword>
<dbReference type="InterPro" id="IPR002371">
    <property type="entry name" value="FlgK"/>
</dbReference>
<evidence type="ECO:0000259" key="8">
    <source>
        <dbReference type="Pfam" id="PF22638"/>
    </source>
</evidence>
<keyword evidence="6" id="KW-0975">Bacterial flagellum</keyword>
<gene>
    <name evidence="9" type="primary">flgK</name>
    <name evidence="9" type="ORF">L0M17_00660</name>
</gene>
<keyword evidence="9" id="KW-0966">Cell projection</keyword>
<protein>
    <recommendedName>
        <fullName evidence="4">Flagellar hook-associated protein 1</fullName>
    </recommendedName>
</protein>
<evidence type="ECO:0000256" key="6">
    <source>
        <dbReference type="ARBA" id="ARBA00023143"/>
    </source>
</evidence>
<dbReference type="InterPro" id="IPR010930">
    <property type="entry name" value="Flg_bb/hook_C_dom"/>
</dbReference>
<keyword evidence="5" id="KW-0964">Secreted</keyword>
<evidence type="ECO:0000256" key="5">
    <source>
        <dbReference type="ARBA" id="ARBA00022525"/>
    </source>
</evidence>
<dbReference type="Proteomes" id="UP001202922">
    <property type="component" value="Unassembled WGS sequence"/>
</dbReference>
<keyword evidence="10" id="KW-1185">Reference proteome</keyword>
<evidence type="ECO:0000256" key="2">
    <source>
        <dbReference type="ARBA" id="ARBA00004613"/>
    </source>
</evidence>
<proteinExistence type="inferred from homology"/>
<evidence type="ECO:0000256" key="4">
    <source>
        <dbReference type="ARBA" id="ARBA00016244"/>
    </source>
</evidence>
<name>A0ABS9TVW6_9MICC</name>
<dbReference type="EMBL" id="JAKZBV010000001">
    <property type="protein sequence ID" value="MCH6468506.1"/>
    <property type="molecule type" value="Genomic_DNA"/>
</dbReference>
<comment type="subcellular location">
    <subcellularLocation>
        <location evidence="1">Bacterial flagellum</location>
    </subcellularLocation>
    <subcellularLocation>
        <location evidence="2">Secreted</location>
    </subcellularLocation>
</comment>
<evidence type="ECO:0000313" key="9">
    <source>
        <dbReference type="EMBL" id="MCH6468506.1"/>
    </source>
</evidence>
<feature type="domain" description="Flagellar hook-associated protein FlgK helical" evidence="8">
    <location>
        <begin position="100"/>
        <end position="340"/>
    </location>
</feature>
<sequence length="474" mass="47390">MSTFGALNAAYRGLSAAQQAIDLAGQNIDNVGTDGYTRQRIEQSAMGPLAQTMGSAPVQQVGQGVSVDGIARLGDALLDASVRSTSSSAGYAAQRSTAYQDIEGTLQEPGANGISAQLQSFWSSWQDLANQPGDASAASTVIQNGKQLAAKLSSGYSALAGQWASTQSEAQGMVTSLNDAATQVASLNTTIRSTLAAGGNANELIDQRSKLTETIASLAGGSVRQQADGTVTVFLGGNALVTGGTARAVQLTGPQSMADTSSGAPSLVWADRPSVPVGLDGGTIAGDLSVLAPANASGTGGPIAEAAARYNAFATSLAQAVNAAHAQGKTPAGTTGLDFFSLDPSLPPAQGLGVVPTDASGIATGALSSGANDGSNADAISQLSTQTNSPDSRWTSFVSVLGSASQAAQQQATTAQSAATNAKTAQTSNASVSLDEENVNLLAGQHAYEAAARVLTALDQTLDTLINHMGTVGL</sequence>
<accession>A0ABS9TVW6</accession>
<dbReference type="RefSeq" id="WP_241050274.1">
    <property type="nucleotide sequence ID" value="NZ_JAKZBV010000001.1"/>
</dbReference>
<dbReference type="InterPro" id="IPR053927">
    <property type="entry name" value="FlgK_helical"/>
</dbReference>
<dbReference type="SUPFAM" id="SSF64518">
    <property type="entry name" value="Phase 1 flagellin"/>
    <property type="match status" value="1"/>
</dbReference>
<dbReference type="Pfam" id="PF22638">
    <property type="entry name" value="FlgK_D1"/>
    <property type="match status" value="1"/>
</dbReference>
<feature type="domain" description="Flagellar basal-body/hook protein C-terminal" evidence="7">
    <location>
        <begin position="432"/>
        <end position="467"/>
    </location>
</feature>
<evidence type="ECO:0000256" key="3">
    <source>
        <dbReference type="ARBA" id="ARBA00009677"/>
    </source>
</evidence>
<reference evidence="9 10" key="1">
    <citation type="submission" date="2022-03" db="EMBL/GenBank/DDBJ databases">
        <title>Sinomonas sp. isolated from a soil.</title>
        <authorList>
            <person name="Han J."/>
            <person name="Kim D.-U."/>
        </authorList>
    </citation>
    <scope>NUCLEOTIDE SEQUENCE [LARGE SCALE GENOMIC DNA]</scope>
    <source>
        <strain evidence="9 10">5-5</strain>
    </source>
</reference>
<evidence type="ECO:0000259" key="7">
    <source>
        <dbReference type="Pfam" id="PF06429"/>
    </source>
</evidence>
<dbReference type="NCBIfam" id="TIGR02492">
    <property type="entry name" value="flgK_ends"/>
    <property type="match status" value="1"/>
</dbReference>
<comment type="caution">
    <text evidence="9">The sequence shown here is derived from an EMBL/GenBank/DDBJ whole genome shotgun (WGS) entry which is preliminary data.</text>
</comment>
<evidence type="ECO:0000256" key="1">
    <source>
        <dbReference type="ARBA" id="ARBA00004365"/>
    </source>
</evidence>
<keyword evidence="9" id="KW-0282">Flagellum</keyword>
<dbReference type="Pfam" id="PF06429">
    <property type="entry name" value="Flg_bbr_C"/>
    <property type="match status" value="1"/>
</dbReference>
<evidence type="ECO:0000313" key="10">
    <source>
        <dbReference type="Proteomes" id="UP001202922"/>
    </source>
</evidence>
<organism evidence="9 10">
    <name type="scientific">Sinomonas terrae</name>
    <dbReference type="NCBI Taxonomy" id="2908838"/>
    <lineage>
        <taxon>Bacteria</taxon>
        <taxon>Bacillati</taxon>
        <taxon>Actinomycetota</taxon>
        <taxon>Actinomycetes</taxon>
        <taxon>Micrococcales</taxon>
        <taxon>Micrococcaceae</taxon>
        <taxon>Sinomonas</taxon>
    </lineage>
</organism>
<comment type="similarity">
    <text evidence="3">Belongs to the flagella basal body rod proteins family.</text>
</comment>
<dbReference type="PANTHER" id="PTHR30033">
    <property type="entry name" value="FLAGELLAR HOOK-ASSOCIATED PROTEIN 1"/>
    <property type="match status" value="1"/>
</dbReference>